<evidence type="ECO:0000259" key="2">
    <source>
        <dbReference type="Pfam" id="PF00188"/>
    </source>
</evidence>
<name>A0A059FM31_9PROT</name>
<dbReference type="CDD" id="cd05379">
    <property type="entry name" value="CAP_bacterial"/>
    <property type="match status" value="1"/>
</dbReference>
<dbReference type="InterPro" id="IPR035940">
    <property type="entry name" value="CAP_sf"/>
</dbReference>
<dbReference type="Proteomes" id="UP000025171">
    <property type="component" value="Unassembled WGS sequence"/>
</dbReference>
<reference evidence="3 4" key="1">
    <citation type="journal article" date="2014" name="Antonie Van Leeuwenhoek">
        <title>Hyphomonas beringensis sp. nov. and Hyphomonas chukchiensis sp. nov., isolated from surface seawater of the Bering Sea and Chukchi Sea.</title>
        <authorList>
            <person name="Li C."/>
            <person name="Lai Q."/>
            <person name="Li G."/>
            <person name="Dong C."/>
            <person name="Wang J."/>
            <person name="Liao Y."/>
            <person name="Shao Z."/>
        </authorList>
    </citation>
    <scope>NUCLEOTIDE SEQUENCE [LARGE SCALE GENOMIC DNA]</scope>
    <source>
        <strain evidence="3 4">MHS-2</strain>
    </source>
</reference>
<keyword evidence="4" id="KW-1185">Reference proteome</keyword>
<evidence type="ECO:0000313" key="4">
    <source>
        <dbReference type="Proteomes" id="UP000025171"/>
    </source>
</evidence>
<keyword evidence="1" id="KW-0732">Signal</keyword>
<sequence>MKFALTLLHHESIVTVMLHSCYKYVSLSALAFAALATPALASTSGCDLSDGLSLEPLAYAQEADACFEGLNGVDYDTRLERQIQDATNATRAAAGESHLEYQVSLVQAARIHAMDMAVRHYAAHEDLEGRDHLDRVRTFDRAILIGASGANIVVVDSAMDADAIMAALRKDPANAANMTREAFTDSAVGIARANGKTYVVQLFARVDGRLETPLPLVISGTENIRATFADNRLQPVGWRLTTASGDTVARGLGTRMTDPLKSGEQAYLTLDVAYRASEYALRGPLVIGR</sequence>
<comment type="caution">
    <text evidence="3">The sequence shown here is derived from an EMBL/GenBank/DDBJ whole genome shotgun (WGS) entry which is preliminary data.</text>
</comment>
<dbReference type="PANTHER" id="PTHR31157">
    <property type="entry name" value="SCP DOMAIN-CONTAINING PROTEIN"/>
    <property type="match status" value="1"/>
</dbReference>
<evidence type="ECO:0000256" key="1">
    <source>
        <dbReference type="SAM" id="SignalP"/>
    </source>
</evidence>
<dbReference type="PATRIC" id="fig|1280950.3.peg.2122"/>
<feature type="chain" id="PRO_5001578217" evidence="1">
    <location>
        <begin position="42"/>
        <end position="289"/>
    </location>
</feature>
<dbReference type="PANTHER" id="PTHR31157:SF1">
    <property type="entry name" value="SCP DOMAIN-CONTAINING PROTEIN"/>
    <property type="match status" value="1"/>
</dbReference>
<evidence type="ECO:0000313" key="3">
    <source>
        <dbReference type="EMBL" id="KCZ91561.1"/>
    </source>
</evidence>
<dbReference type="eggNOG" id="COG2340">
    <property type="taxonomic scope" value="Bacteria"/>
</dbReference>
<accession>A0A059FM31</accession>
<proteinExistence type="predicted"/>
<dbReference type="Pfam" id="PF00188">
    <property type="entry name" value="CAP"/>
    <property type="match status" value="1"/>
</dbReference>
<feature type="domain" description="SCP" evidence="2">
    <location>
        <begin position="85"/>
        <end position="203"/>
    </location>
</feature>
<dbReference type="EMBL" id="ARYK01000005">
    <property type="protein sequence ID" value="KCZ91561.1"/>
    <property type="molecule type" value="Genomic_DNA"/>
</dbReference>
<dbReference type="SUPFAM" id="SSF55797">
    <property type="entry name" value="PR-1-like"/>
    <property type="match status" value="1"/>
</dbReference>
<organism evidence="3 4">
    <name type="scientific">Hyphomonas johnsonii MHS-2</name>
    <dbReference type="NCBI Taxonomy" id="1280950"/>
    <lineage>
        <taxon>Bacteria</taxon>
        <taxon>Pseudomonadati</taxon>
        <taxon>Pseudomonadota</taxon>
        <taxon>Alphaproteobacteria</taxon>
        <taxon>Hyphomonadales</taxon>
        <taxon>Hyphomonadaceae</taxon>
        <taxon>Hyphomonas</taxon>
    </lineage>
</organism>
<dbReference type="Gene3D" id="3.40.33.10">
    <property type="entry name" value="CAP"/>
    <property type="match status" value="1"/>
</dbReference>
<dbReference type="AlphaFoldDB" id="A0A059FM31"/>
<gene>
    <name evidence="3" type="ORF">HJO_10607</name>
</gene>
<dbReference type="InterPro" id="IPR014044">
    <property type="entry name" value="CAP_dom"/>
</dbReference>
<dbReference type="STRING" id="1280950.HJO_10607"/>
<feature type="signal peptide" evidence="1">
    <location>
        <begin position="1"/>
        <end position="41"/>
    </location>
</feature>
<protein>
    <submittedName>
        <fullName evidence="3">SCP-like extracellular family protein</fullName>
    </submittedName>
</protein>